<dbReference type="AlphaFoldDB" id="A0A1E4RR01"/>
<feature type="transmembrane region" description="Helical" evidence="11">
    <location>
        <begin position="12"/>
        <end position="29"/>
    </location>
</feature>
<accession>A0A1E4RR01</accession>
<dbReference type="OrthoDB" id="430354at2759"/>
<dbReference type="PANTHER" id="PTHR31646">
    <property type="entry name" value="ALPHA-1,2-MANNOSYLTRANSFERASE MNN2"/>
    <property type="match status" value="1"/>
</dbReference>
<dbReference type="Proteomes" id="UP000095085">
    <property type="component" value="Unassembled WGS sequence"/>
</dbReference>
<evidence type="ECO:0000313" key="12">
    <source>
        <dbReference type="EMBL" id="ODV69656.1"/>
    </source>
</evidence>
<dbReference type="Pfam" id="PF11051">
    <property type="entry name" value="Mannosyl_trans3"/>
    <property type="match status" value="1"/>
</dbReference>
<proteinExistence type="inferred from homology"/>
<dbReference type="GO" id="GO:0000026">
    <property type="term" value="F:alpha-1,2-mannosyltransferase activity"/>
    <property type="evidence" value="ECO:0007669"/>
    <property type="project" value="TreeGrafter"/>
</dbReference>
<dbReference type="RefSeq" id="XP_020078723.1">
    <property type="nucleotide sequence ID" value="XM_020218178.1"/>
</dbReference>
<evidence type="ECO:0000256" key="2">
    <source>
        <dbReference type="ARBA" id="ARBA00004922"/>
    </source>
</evidence>
<evidence type="ECO:0000256" key="10">
    <source>
        <dbReference type="SAM" id="MobiDB-lite"/>
    </source>
</evidence>
<keyword evidence="7 11" id="KW-1133">Transmembrane helix</keyword>
<dbReference type="EMBL" id="KV454538">
    <property type="protein sequence ID" value="ODV69656.1"/>
    <property type="molecule type" value="Genomic_DNA"/>
</dbReference>
<keyword evidence="4 12" id="KW-0808">Transferase</keyword>
<evidence type="ECO:0000256" key="5">
    <source>
        <dbReference type="ARBA" id="ARBA00022692"/>
    </source>
</evidence>
<evidence type="ECO:0000256" key="8">
    <source>
        <dbReference type="ARBA" id="ARBA00023034"/>
    </source>
</evidence>
<dbReference type="SUPFAM" id="SSF53448">
    <property type="entry name" value="Nucleotide-diphospho-sugar transferases"/>
    <property type="match status" value="1"/>
</dbReference>
<evidence type="ECO:0000256" key="6">
    <source>
        <dbReference type="ARBA" id="ARBA00022968"/>
    </source>
</evidence>
<dbReference type="UniPathway" id="UPA00378"/>
<sequence>MLTPRRRHRFSFVLSILILLVIFLSFHHFNSFDSYLFDDNTSSASSNSKISNPEHTSWVWTLPDSLIASFRRKTISYANSNNEIIDTNNDSNDSNNEIDSDDDTSDTKLRLISDSQKKIDPNNGKLTNGYEFFNKVFKILYEGKPKIKSLQNYLTKERIYHARYDTRPGNNEDPVFTEEYLSRFLQLSDSELESMVKSHKYVIDHLPENAPDQLFKGDGIVFVGGGKFNWLTLLSIKSIRAMGSELPIEVLVPKLDEYEPDLCARVFPALNARCIYLPHVLSGLEPHRQSSYVDKFEFKGFQYKALAILVLSFENVLLLDSDNIPVHLPDSLFKKEPFLSNGLIVWPDFWKRATSPDYYQIAGRKISNSELLPIYNEYEGLYKDIPQNSEYFNNNEKIDLSKTPLHQRQGAIPDPTSESGQLMISKKTHTKALILALYYNLYGPTHFYPLFSQGSDGEGDKETFLAATVALGKPFYQVAKFLNAFGYFDSDHNFQGTGMGQYDPVEDFEINEKNKILATKSPEERDKMISKDLLLQKGPRILFVHANYPKLDPWELKKSKKIFNKKGGRIRLYGTGMKLRTGIDFETTQWTNMKFLLCELKIDVKLYQNVDRTELCEEINEHLDFLRSTISTLE</sequence>
<evidence type="ECO:0000313" key="13">
    <source>
        <dbReference type="Proteomes" id="UP000095085"/>
    </source>
</evidence>
<protein>
    <submittedName>
        <fullName evidence="12">Nucleotide-diphospho-sugar transferase</fullName>
    </submittedName>
</protein>
<dbReference type="STRING" id="984485.A0A1E4RR01"/>
<feature type="compositionally biased region" description="Low complexity" evidence="10">
    <location>
        <begin position="82"/>
        <end position="95"/>
    </location>
</feature>
<comment type="pathway">
    <text evidence="2">Protein modification; protein glycosylation.</text>
</comment>
<organism evidence="12 13">
    <name type="scientific">Hyphopichia burtonii NRRL Y-1933</name>
    <dbReference type="NCBI Taxonomy" id="984485"/>
    <lineage>
        <taxon>Eukaryota</taxon>
        <taxon>Fungi</taxon>
        <taxon>Dikarya</taxon>
        <taxon>Ascomycota</taxon>
        <taxon>Saccharomycotina</taxon>
        <taxon>Pichiomycetes</taxon>
        <taxon>Debaryomycetaceae</taxon>
        <taxon>Hyphopichia</taxon>
    </lineage>
</organism>
<keyword evidence="6" id="KW-0735">Signal-anchor</keyword>
<keyword evidence="5 11" id="KW-0812">Transmembrane</keyword>
<gene>
    <name evidence="12" type="ORF">HYPBUDRAFT_102141</name>
</gene>
<dbReference type="InterPro" id="IPR029044">
    <property type="entry name" value="Nucleotide-diphossugar_trans"/>
</dbReference>
<keyword evidence="13" id="KW-1185">Reference proteome</keyword>
<evidence type="ECO:0000256" key="11">
    <source>
        <dbReference type="SAM" id="Phobius"/>
    </source>
</evidence>
<dbReference type="PANTHER" id="PTHR31646:SF1">
    <property type="entry name" value="ALPHA-1,2-MANNOSYLTRANSFERASE MNN2"/>
    <property type="match status" value="1"/>
</dbReference>
<evidence type="ECO:0000256" key="1">
    <source>
        <dbReference type="ARBA" id="ARBA00004323"/>
    </source>
</evidence>
<keyword evidence="8" id="KW-0333">Golgi apparatus</keyword>
<name>A0A1E4RR01_9ASCO</name>
<reference evidence="13" key="1">
    <citation type="submission" date="2016-05" db="EMBL/GenBank/DDBJ databases">
        <title>Comparative genomics of biotechnologically important yeasts.</title>
        <authorList>
            <consortium name="DOE Joint Genome Institute"/>
            <person name="Riley R."/>
            <person name="Haridas S."/>
            <person name="Wolfe K.H."/>
            <person name="Lopes M.R."/>
            <person name="Hittinger C.T."/>
            <person name="Goker M."/>
            <person name="Salamov A."/>
            <person name="Wisecaver J."/>
            <person name="Long T.M."/>
            <person name="Aerts A.L."/>
            <person name="Barry K."/>
            <person name="Choi C."/>
            <person name="Clum A."/>
            <person name="Coughlan A.Y."/>
            <person name="Deshpande S."/>
            <person name="Douglass A.P."/>
            <person name="Hanson S.J."/>
            <person name="Klenk H.-P."/>
            <person name="Labutti K."/>
            <person name="Lapidus A."/>
            <person name="Lindquist E."/>
            <person name="Lipzen A."/>
            <person name="Meier-Kolthoff J.P."/>
            <person name="Ohm R.A."/>
            <person name="Otillar R.P."/>
            <person name="Pangilinan J."/>
            <person name="Peng Y."/>
            <person name="Rokas A."/>
            <person name="Rosa C.A."/>
            <person name="Scheuner C."/>
            <person name="Sibirny A.A."/>
            <person name="Slot J.C."/>
            <person name="Stielow J.B."/>
            <person name="Sun H."/>
            <person name="Kurtzman C.P."/>
            <person name="Blackwell M."/>
            <person name="Grigoriev I.V."/>
            <person name="Jeffries T.W."/>
        </authorList>
    </citation>
    <scope>NUCLEOTIDE SEQUENCE [LARGE SCALE GENOMIC DNA]</scope>
    <source>
        <strain evidence="13">NRRL Y-1933</strain>
    </source>
</reference>
<dbReference type="InterPro" id="IPR022751">
    <property type="entry name" value="Alpha_mannosyltransferase"/>
</dbReference>
<dbReference type="GO" id="GO:0046354">
    <property type="term" value="P:mannan biosynthetic process"/>
    <property type="evidence" value="ECO:0007669"/>
    <property type="project" value="TreeGrafter"/>
</dbReference>
<evidence type="ECO:0000256" key="4">
    <source>
        <dbReference type="ARBA" id="ARBA00022679"/>
    </source>
</evidence>
<evidence type="ECO:0000256" key="9">
    <source>
        <dbReference type="ARBA" id="ARBA00023136"/>
    </source>
</evidence>
<comment type="subcellular location">
    <subcellularLocation>
        <location evidence="1">Golgi apparatus membrane</location>
        <topology evidence="1">Single-pass type II membrane protein</topology>
    </subcellularLocation>
</comment>
<evidence type="ECO:0000256" key="3">
    <source>
        <dbReference type="ARBA" id="ARBA00009105"/>
    </source>
</evidence>
<feature type="region of interest" description="Disordered" evidence="10">
    <location>
        <begin position="82"/>
        <end position="106"/>
    </location>
</feature>
<dbReference type="GO" id="GO:0000139">
    <property type="term" value="C:Golgi membrane"/>
    <property type="evidence" value="ECO:0007669"/>
    <property type="project" value="UniProtKB-SubCell"/>
</dbReference>
<comment type="similarity">
    <text evidence="3">Belongs to the MNN1/MNT family.</text>
</comment>
<evidence type="ECO:0000256" key="7">
    <source>
        <dbReference type="ARBA" id="ARBA00022989"/>
    </source>
</evidence>
<keyword evidence="9 11" id="KW-0472">Membrane</keyword>
<dbReference type="GeneID" id="30992728"/>